<sequence length="101" mass="11743">MCGVHRYTMIWSTAQSSGQTLLTGCAILLSTMWMDARMDDLHTVLTFFWWRDPIDKHEPSTIHHRLPWLACLHKVCGLWTCVDFGLVMPQSLKKTSLFFSR</sequence>
<evidence type="ECO:0000313" key="2">
    <source>
        <dbReference type="Proteomes" id="UP000053342"/>
    </source>
</evidence>
<dbReference type="RefSeq" id="XP_016257389.1">
    <property type="nucleotide sequence ID" value="XM_016412375.1"/>
</dbReference>
<gene>
    <name evidence="1" type="ORF">PV06_10792</name>
</gene>
<organism evidence="1 2">
    <name type="scientific">Exophiala oligosperma</name>
    <dbReference type="NCBI Taxonomy" id="215243"/>
    <lineage>
        <taxon>Eukaryota</taxon>
        <taxon>Fungi</taxon>
        <taxon>Dikarya</taxon>
        <taxon>Ascomycota</taxon>
        <taxon>Pezizomycotina</taxon>
        <taxon>Eurotiomycetes</taxon>
        <taxon>Chaetothyriomycetidae</taxon>
        <taxon>Chaetothyriales</taxon>
        <taxon>Herpotrichiellaceae</taxon>
        <taxon>Exophiala</taxon>
    </lineage>
</organism>
<dbReference type="PROSITE" id="PS51257">
    <property type="entry name" value="PROKAR_LIPOPROTEIN"/>
    <property type="match status" value="1"/>
</dbReference>
<dbReference type="EMBL" id="KN847346">
    <property type="protein sequence ID" value="KIW37173.1"/>
    <property type="molecule type" value="Genomic_DNA"/>
</dbReference>
<protein>
    <submittedName>
        <fullName evidence="1">Uncharacterized protein</fullName>
    </submittedName>
</protein>
<reference evidence="1 2" key="1">
    <citation type="submission" date="2015-01" db="EMBL/GenBank/DDBJ databases">
        <title>The Genome Sequence of Exophiala oligosperma CBS72588.</title>
        <authorList>
            <consortium name="The Broad Institute Genomics Platform"/>
            <person name="Cuomo C."/>
            <person name="de Hoog S."/>
            <person name="Gorbushina A."/>
            <person name="Stielow B."/>
            <person name="Teixiera M."/>
            <person name="Abouelleil A."/>
            <person name="Chapman S.B."/>
            <person name="Priest M."/>
            <person name="Young S.K."/>
            <person name="Wortman J."/>
            <person name="Nusbaum C."/>
            <person name="Birren B."/>
        </authorList>
    </citation>
    <scope>NUCLEOTIDE SEQUENCE [LARGE SCALE GENOMIC DNA]</scope>
    <source>
        <strain evidence="1 2">CBS 72588</strain>
    </source>
</reference>
<evidence type="ECO:0000313" key="1">
    <source>
        <dbReference type="EMBL" id="KIW37173.1"/>
    </source>
</evidence>
<dbReference type="GeneID" id="27362866"/>
<dbReference type="VEuPathDB" id="FungiDB:PV06_10792"/>
<accession>A0A0D2D1I6</accession>
<dbReference type="HOGENOM" id="CLU_2291717_0_0_1"/>
<dbReference type="AlphaFoldDB" id="A0A0D2D1I6"/>
<proteinExistence type="predicted"/>
<keyword evidence="2" id="KW-1185">Reference proteome</keyword>
<dbReference type="Proteomes" id="UP000053342">
    <property type="component" value="Unassembled WGS sequence"/>
</dbReference>
<name>A0A0D2D1I6_9EURO</name>